<gene>
    <name evidence="1" type="primary">FEN1_1</name>
    <name evidence="1" type="ORF">EV182_003808</name>
</gene>
<accession>A0ACC1HEX7</accession>
<comment type="caution">
    <text evidence="1">The sequence shown here is derived from an EMBL/GenBank/DDBJ whole genome shotgun (WGS) entry which is preliminary data.</text>
</comment>
<keyword evidence="2" id="KW-1185">Reference proteome</keyword>
<organism evidence="1 2">
    <name type="scientific">Spiromyces aspiralis</name>
    <dbReference type="NCBI Taxonomy" id="68401"/>
    <lineage>
        <taxon>Eukaryota</taxon>
        <taxon>Fungi</taxon>
        <taxon>Fungi incertae sedis</taxon>
        <taxon>Zoopagomycota</taxon>
        <taxon>Kickxellomycotina</taxon>
        <taxon>Kickxellomycetes</taxon>
        <taxon>Kickxellales</taxon>
        <taxon>Kickxellaceae</taxon>
        <taxon>Spiromyces</taxon>
    </lineage>
</organism>
<dbReference type="Proteomes" id="UP001145114">
    <property type="component" value="Unassembled WGS sequence"/>
</dbReference>
<protein>
    <submittedName>
        <fullName evidence="1">Elongation of fatty acids protein 2</fullName>
    </submittedName>
</protein>
<reference evidence="1" key="1">
    <citation type="submission" date="2022-06" db="EMBL/GenBank/DDBJ databases">
        <title>Phylogenomic reconstructions and comparative analyses of Kickxellomycotina fungi.</title>
        <authorList>
            <person name="Reynolds N.K."/>
            <person name="Stajich J.E."/>
            <person name="Barry K."/>
            <person name="Grigoriev I.V."/>
            <person name="Crous P."/>
            <person name="Smith M.E."/>
        </authorList>
    </citation>
    <scope>NUCLEOTIDE SEQUENCE</scope>
    <source>
        <strain evidence="1">RSA 2271</strain>
    </source>
</reference>
<sequence>MTLVDRYTRRTVRVTKEHGEDCRKLLKLMGIPYLEAPCEAEAQCAALAKAGKVWAVASEDMDTLCFGSPRLLRHLTFSEMKKVSIEEFHLEKVLKGLELSHEEFIDLCIMLGCDYTETIKGVGPKTAVNLIKQHRRIEDIIPNLPPKKVAPEDWNYDAVRKLFLEPEVMDPKDIVLKWSTPDEDGIVKFLCDENGFSRNNIKNAVAKLKKGMSSVTQGRLDGFFKAKPADAKAPVAANGGGKAKKTTASGTKRKSASGSATTTGSSTKKSKTKTKPK</sequence>
<proteinExistence type="predicted"/>
<dbReference type="EMBL" id="JAMZIH010006194">
    <property type="protein sequence ID" value="KAJ1674176.1"/>
    <property type="molecule type" value="Genomic_DNA"/>
</dbReference>
<name>A0ACC1HEX7_9FUNG</name>
<evidence type="ECO:0000313" key="2">
    <source>
        <dbReference type="Proteomes" id="UP001145114"/>
    </source>
</evidence>
<evidence type="ECO:0000313" key="1">
    <source>
        <dbReference type="EMBL" id="KAJ1674176.1"/>
    </source>
</evidence>